<dbReference type="ExpressionAtlas" id="A0A2K3DFV7">
    <property type="expression patterns" value="baseline"/>
</dbReference>
<evidence type="ECO:0000313" key="2">
    <source>
        <dbReference type="EMBL" id="PNW79405.1"/>
    </source>
</evidence>
<keyword evidence="3" id="KW-1185">Reference proteome</keyword>
<evidence type="ECO:0000313" key="3">
    <source>
        <dbReference type="Proteomes" id="UP000006906"/>
    </source>
</evidence>
<feature type="region of interest" description="Disordered" evidence="1">
    <location>
        <begin position="1"/>
        <end position="23"/>
    </location>
</feature>
<feature type="region of interest" description="Disordered" evidence="1">
    <location>
        <begin position="282"/>
        <end position="305"/>
    </location>
</feature>
<dbReference type="STRING" id="3055.A0A2K3DFV7"/>
<feature type="region of interest" description="Disordered" evidence="1">
    <location>
        <begin position="140"/>
        <end position="228"/>
    </location>
</feature>
<feature type="region of interest" description="Disordered" evidence="1">
    <location>
        <begin position="51"/>
        <end position="74"/>
    </location>
</feature>
<feature type="region of interest" description="Disordered" evidence="1">
    <location>
        <begin position="1383"/>
        <end position="1413"/>
    </location>
</feature>
<dbReference type="Gramene" id="PNW79405">
    <property type="protein sequence ID" value="PNW79405"/>
    <property type="gene ID" value="CHLRE_09g413650v5"/>
</dbReference>
<feature type="region of interest" description="Disordered" evidence="1">
    <location>
        <begin position="541"/>
        <end position="560"/>
    </location>
</feature>
<dbReference type="Gene3D" id="1.20.58.670">
    <property type="entry name" value="Dsl1p vesicle tethering complex, Tip20p subunit, domain D"/>
    <property type="match status" value="1"/>
</dbReference>
<gene>
    <name evidence="2" type="ORF">CHLRE_09g413650v5</name>
</gene>
<proteinExistence type="predicted"/>
<reference evidence="2 3" key="1">
    <citation type="journal article" date="2007" name="Science">
        <title>The Chlamydomonas genome reveals the evolution of key animal and plant functions.</title>
        <authorList>
            <person name="Merchant S.S."/>
            <person name="Prochnik S.E."/>
            <person name="Vallon O."/>
            <person name="Harris E.H."/>
            <person name="Karpowicz S.J."/>
            <person name="Witman G.B."/>
            <person name="Terry A."/>
            <person name="Salamov A."/>
            <person name="Fritz-Laylin L.K."/>
            <person name="Marechal-Drouard L."/>
            <person name="Marshall W.F."/>
            <person name="Qu L.H."/>
            <person name="Nelson D.R."/>
            <person name="Sanderfoot A.A."/>
            <person name="Spalding M.H."/>
            <person name="Kapitonov V.V."/>
            <person name="Ren Q."/>
            <person name="Ferris P."/>
            <person name="Lindquist E."/>
            <person name="Shapiro H."/>
            <person name="Lucas S.M."/>
            <person name="Grimwood J."/>
            <person name="Schmutz J."/>
            <person name="Cardol P."/>
            <person name="Cerutti H."/>
            <person name="Chanfreau G."/>
            <person name="Chen C.L."/>
            <person name="Cognat V."/>
            <person name="Croft M.T."/>
            <person name="Dent R."/>
            <person name="Dutcher S."/>
            <person name="Fernandez E."/>
            <person name="Fukuzawa H."/>
            <person name="Gonzalez-Ballester D."/>
            <person name="Gonzalez-Halphen D."/>
            <person name="Hallmann A."/>
            <person name="Hanikenne M."/>
            <person name="Hippler M."/>
            <person name="Inwood W."/>
            <person name="Jabbari K."/>
            <person name="Kalanon M."/>
            <person name="Kuras R."/>
            <person name="Lefebvre P.A."/>
            <person name="Lemaire S.D."/>
            <person name="Lobanov A.V."/>
            <person name="Lohr M."/>
            <person name="Manuell A."/>
            <person name="Meier I."/>
            <person name="Mets L."/>
            <person name="Mittag M."/>
            <person name="Mittelmeier T."/>
            <person name="Moroney J.V."/>
            <person name="Moseley J."/>
            <person name="Napoli C."/>
            <person name="Nedelcu A.M."/>
            <person name="Niyogi K."/>
            <person name="Novoselov S.V."/>
            <person name="Paulsen I.T."/>
            <person name="Pazour G."/>
            <person name="Purton S."/>
            <person name="Ral J.P."/>
            <person name="Riano-Pachon D.M."/>
            <person name="Riekhof W."/>
            <person name="Rymarquis L."/>
            <person name="Schroda M."/>
            <person name="Stern D."/>
            <person name="Umen J."/>
            <person name="Willows R."/>
            <person name="Wilson N."/>
            <person name="Zimmer S.L."/>
            <person name="Allmer J."/>
            <person name="Balk J."/>
            <person name="Bisova K."/>
            <person name="Chen C.J."/>
            <person name="Elias M."/>
            <person name="Gendler K."/>
            <person name="Hauser C."/>
            <person name="Lamb M.R."/>
            <person name="Ledford H."/>
            <person name="Long J.C."/>
            <person name="Minagawa J."/>
            <person name="Page M.D."/>
            <person name="Pan J."/>
            <person name="Pootakham W."/>
            <person name="Roje S."/>
            <person name="Rose A."/>
            <person name="Stahlberg E."/>
            <person name="Terauchi A.M."/>
            <person name="Yang P."/>
            <person name="Ball S."/>
            <person name="Bowler C."/>
            <person name="Dieckmann C.L."/>
            <person name="Gladyshev V.N."/>
            <person name="Green P."/>
            <person name="Jorgensen R."/>
            <person name="Mayfield S."/>
            <person name="Mueller-Roeber B."/>
            <person name="Rajamani S."/>
            <person name="Sayre R.T."/>
            <person name="Brokstein P."/>
            <person name="Dubchak I."/>
            <person name="Goodstein D."/>
            <person name="Hornick L."/>
            <person name="Huang Y.W."/>
            <person name="Jhaveri J."/>
            <person name="Luo Y."/>
            <person name="Martinez D."/>
            <person name="Ngau W.C."/>
            <person name="Otillar B."/>
            <person name="Poliakov A."/>
            <person name="Porter A."/>
            <person name="Szajkowski L."/>
            <person name="Werner G."/>
            <person name="Zhou K."/>
            <person name="Grigoriev I.V."/>
            <person name="Rokhsar D.S."/>
            <person name="Grossman A.R."/>
        </authorList>
    </citation>
    <scope>NUCLEOTIDE SEQUENCE [LARGE SCALE GENOMIC DNA]</scope>
    <source>
        <strain evidence="3">CC-503</strain>
    </source>
</reference>
<dbReference type="KEGG" id="cre:CHLRE_09g413650v5"/>
<sequence length="1438" mass="142954">MDPGTSEGHCKYTQSTVRDAGPGTLALAQHPTYQEALDSDADAHDGLLPFTADSGVNHPGISPTGTQGAGHRWSSASLTLDESGAPDSRSAGSFASWVRPSLGGIGSSGGGPASGHGICPGTGSNLPHAYGAAVGIASPSRRGSTGSYATHTGSVASGRSVGGSSLNGMLPAAVSEEGPYPPEQQHQYQPEDNYGGGRGSGAGPSRLNQVAMANGGKHQQQQQQRRYYDADGEQLYEDGEAGRYQYGQCGDDPAGHAEAAAAAAGYGAAVGAMDDGGGYDSRGEASYDGGDGGGDAAASTAAGWPSDPEGMLSLLQQQRGQYRSWVAQCAATALAALDPDYDPSGPVAAPVTTPGHEGAGPEGGAQVPGDVPGMVVAMDVAGQARHYLLMLKAAAESAREAGRVLSAFEALSLPPPGASEGGADHDPAAVASGEAAEAEYVSAAYAVTTAISNAAAQVEALREHCGSAEVLLRQLGTSGGSSDAVDAGADASSTALGAAALEGPLSRRLAGVGSALAGRLRREAAELLTALRWPPPLAEAEAGVEAGAGPGPEFTKAAGAPAGDGDGAFAGFEAHPVLARRLVGVLTALTHFQMAVEQRPAFLRLLAGPQRRGRGSAGSGYEDDEGEQEGPEGGEGEEEAEPAKPLLWAAQVLAEPVSRRLRSHFHPGAASGTGRLDRPAWLFATALSWLRRHGHCLAALDDMLACLQLKPHYNMPAEFTRAVQEELLALLRDVRLPALLAASAEAERQAAEAAEEEAAAGGGAEAAAATAAAEAAAASAGLWTGLMDAAAAWDVALLPLLGAGGPAAEAAAARAGALLEGYARAGDGARGAARACDALDPLAAGGTSDMHARFVAVAAVAAASPSADAATGPVAAASNGAANGGQQISFGPALAGWAAAEGGAALRAVEAAAYDDSCLLAPAEEATARALGLFDDLGDANGTSASASAVAIAVAGGAAAPPGPWQRDTWPPVLAAEAAAVLDGLVARSRWLAAAPAAQAAWLEAAAGPVLGLLKRRLGRLVEVAVAGGDALGEAGLPKVCAALCAARHLDDHLHSLLLTDLAPLVAALARLNAVSDAGAGDTGAGGSSVPGSPASRGTGSVAAAAAGKLGGGGFWGGLMAATGGGGASPARRALQDGVTALAGGAGLGGTSLASAARGGTGGGASGPLPPVLGEYVAAFGRLHRDGCLKLAREVALGFGRHSVAYRHAIEANPQFPFMPDEDLDEALSGGRLGEAGEGGLRGGVRPAASITPSFAPALLFLQATLHRLSRTCDKVTFADVWRGAALSINRFVFNFIATESRFTRAGARQFAADVSGLAQLFAPYTRRGGAGAGAGAGGAAAGGQHFRELQAAARLLCLGDEEAADVMRRASAAAVAARAAAITTTPSKSSQPRPSPAKPHARGDPVRAGMSSDPVLSAAGMTVLSPLQIMNVIEHRI</sequence>
<evidence type="ECO:0000256" key="1">
    <source>
        <dbReference type="SAM" id="MobiDB-lite"/>
    </source>
</evidence>
<dbReference type="GeneID" id="5722331"/>
<dbReference type="GO" id="GO:0060628">
    <property type="term" value="P:regulation of ER to Golgi vesicle-mediated transport"/>
    <property type="evidence" value="ECO:0000318"/>
    <property type="project" value="GO_Central"/>
</dbReference>
<dbReference type="InterPro" id="IPR042044">
    <property type="entry name" value="EXOC6PINT-1/Sec15/Tip20_C_dom2"/>
</dbReference>
<dbReference type="RefSeq" id="XP_042921632.1">
    <property type="nucleotide sequence ID" value="XM_043066336.1"/>
</dbReference>
<name>A0A2K3DFV7_CHLRE</name>
<feature type="compositionally biased region" description="Acidic residues" evidence="1">
    <location>
        <begin position="621"/>
        <end position="640"/>
    </location>
</feature>
<dbReference type="PANTHER" id="PTHR13520">
    <property type="entry name" value="RAD50-INTERACTING PROTEIN 1 RINT-1"/>
    <property type="match status" value="1"/>
</dbReference>
<dbReference type="Pfam" id="PF04437">
    <property type="entry name" value="RINT1_TIP1"/>
    <property type="match status" value="1"/>
</dbReference>
<dbReference type="PANTHER" id="PTHR13520:SF0">
    <property type="entry name" value="RAD50-INTERACTING PROTEIN 1"/>
    <property type="match status" value="1"/>
</dbReference>
<feature type="region of interest" description="Disordered" evidence="1">
    <location>
        <begin position="610"/>
        <end position="641"/>
    </location>
</feature>
<dbReference type="GO" id="GO:0070939">
    <property type="term" value="C:Dsl1/NZR complex"/>
    <property type="evidence" value="ECO:0000318"/>
    <property type="project" value="GO_Central"/>
</dbReference>
<organism evidence="2 3">
    <name type="scientific">Chlamydomonas reinhardtii</name>
    <name type="common">Chlamydomonas smithii</name>
    <dbReference type="NCBI Taxonomy" id="3055"/>
    <lineage>
        <taxon>Eukaryota</taxon>
        <taxon>Viridiplantae</taxon>
        <taxon>Chlorophyta</taxon>
        <taxon>core chlorophytes</taxon>
        <taxon>Chlorophyceae</taxon>
        <taxon>CS clade</taxon>
        <taxon>Chlamydomonadales</taxon>
        <taxon>Chlamydomonadaceae</taxon>
        <taxon>Chlamydomonas</taxon>
    </lineage>
</organism>
<dbReference type="PaxDb" id="3055-EDP00919"/>
<dbReference type="EMBL" id="CM008970">
    <property type="protein sequence ID" value="PNW79405.1"/>
    <property type="molecule type" value="Genomic_DNA"/>
</dbReference>
<dbReference type="InParanoid" id="A0A2K3DFV7"/>
<dbReference type="InterPro" id="IPR007528">
    <property type="entry name" value="RINT1_Tip20"/>
</dbReference>
<protein>
    <submittedName>
        <fullName evidence="2">Uncharacterized protein</fullName>
    </submittedName>
</protein>
<dbReference type="GO" id="GO:0006890">
    <property type="term" value="P:retrograde vesicle-mediated transport, Golgi to endoplasmic reticulum"/>
    <property type="evidence" value="ECO:0000318"/>
    <property type="project" value="GO_Central"/>
</dbReference>
<dbReference type="Proteomes" id="UP000006906">
    <property type="component" value="Chromosome 9"/>
</dbReference>
<dbReference type="GO" id="GO:0006888">
    <property type="term" value="P:endoplasmic reticulum to Golgi vesicle-mediated transport"/>
    <property type="evidence" value="ECO:0007669"/>
    <property type="project" value="InterPro"/>
</dbReference>
<feature type="compositionally biased region" description="Polar residues" evidence="1">
    <location>
        <begin position="141"/>
        <end position="152"/>
    </location>
</feature>
<dbReference type="OrthoDB" id="407410at2759"/>
<feature type="compositionally biased region" description="Low complexity" evidence="1">
    <location>
        <begin position="153"/>
        <end position="164"/>
    </location>
</feature>
<accession>A0A2K3DFV7</accession>
<feature type="region of interest" description="Disordered" evidence="1">
    <location>
        <begin position="345"/>
        <end position="366"/>
    </location>
</feature>
<feature type="compositionally biased region" description="Polar residues" evidence="1">
    <location>
        <begin position="1383"/>
        <end position="1393"/>
    </location>
</feature>